<reference evidence="1 2" key="1">
    <citation type="submission" date="2021-06" db="EMBL/GenBank/DDBJ databases">
        <authorList>
            <person name="Palmer J.M."/>
        </authorList>
    </citation>
    <scope>NUCLEOTIDE SEQUENCE [LARGE SCALE GENOMIC DNA]</scope>
    <source>
        <strain evidence="2">if_2019</strain>
        <tissue evidence="1">Muscle</tissue>
    </source>
</reference>
<dbReference type="Proteomes" id="UP001482620">
    <property type="component" value="Unassembled WGS sequence"/>
</dbReference>
<dbReference type="EMBL" id="JAHRIQ010101422">
    <property type="protein sequence ID" value="MEQ2253958.1"/>
    <property type="molecule type" value="Genomic_DNA"/>
</dbReference>
<sequence length="115" mass="12518">MCLDSCCSTSPPCMSLQTSVRCLQPVLSCNHPVSPFTTSCYLTDRGKNPPCLWEAIVVSSPAFTLLQAVISQIFVFPLTVCSSFSYQPPTVPALEEESFVAADVCFFSQTHLKTS</sequence>
<comment type="caution">
    <text evidence="1">The sequence shown here is derived from an EMBL/GenBank/DDBJ whole genome shotgun (WGS) entry which is preliminary data.</text>
</comment>
<proteinExistence type="predicted"/>
<protein>
    <submittedName>
        <fullName evidence="1">Uncharacterized protein</fullName>
    </submittedName>
</protein>
<evidence type="ECO:0000313" key="1">
    <source>
        <dbReference type="EMBL" id="MEQ2253958.1"/>
    </source>
</evidence>
<organism evidence="1 2">
    <name type="scientific">Ilyodon furcidens</name>
    <name type="common">goldbreast splitfin</name>
    <dbReference type="NCBI Taxonomy" id="33524"/>
    <lineage>
        <taxon>Eukaryota</taxon>
        <taxon>Metazoa</taxon>
        <taxon>Chordata</taxon>
        <taxon>Craniata</taxon>
        <taxon>Vertebrata</taxon>
        <taxon>Euteleostomi</taxon>
        <taxon>Actinopterygii</taxon>
        <taxon>Neopterygii</taxon>
        <taxon>Teleostei</taxon>
        <taxon>Neoteleostei</taxon>
        <taxon>Acanthomorphata</taxon>
        <taxon>Ovalentaria</taxon>
        <taxon>Atherinomorphae</taxon>
        <taxon>Cyprinodontiformes</taxon>
        <taxon>Goodeidae</taxon>
        <taxon>Ilyodon</taxon>
    </lineage>
</organism>
<keyword evidence="2" id="KW-1185">Reference proteome</keyword>
<accession>A0ABV0VB89</accession>
<evidence type="ECO:0000313" key="2">
    <source>
        <dbReference type="Proteomes" id="UP001482620"/>
    </source>
</evidence>
<gene>
    <name evidence="1" type="ORF">ILYODFUR_037855</name>
</gene>
<name>A0ABV0VB89_9TELE</name>